<feature type="non-terminal residue" evidence="1">
    <location>
        <position position="1"/>
    </location>
</feature>
<protein>
    <submittedName>
        <fullName evidence="1">Uncharacterized protein</fullName>
    </submittedName>
</protein>
<dbReference type="InterPro" id="IPR016460">
    <property type="entry name" value="COPB1"/>
</dbReference>
<dbReference type="PANTHER" id="PTHR10635">
    <property type="entry name" value="COATOMER SUBUNIT BETA"/>
    <property type="match status" value="1"/>
</dbReference>
<dbReference type="GO" id="GO:0006886">
    <property type="term" value="P:intracellular protein transport"/>
    <property type="evidence" value="ECO:0007669"/>
    <property type="project" value="InterPro"/>
</dbReference>
<reference evidence="2" key="2">
    <citation type="submission" date="2015-01" db="EMBL/GenBank/DDBJ databases">
        <title>Evolutionary Origins and Diversification of the Mycorrhizal Mutualists.</title>
        <authorList>
            <consortium name="DOE Joint Genome Institute"/>
            <consortium name="Mycorrhizal Genomics Consortium"/>
            <person name="Kohler A."/>
            <person name="Kuo A."/>
            <person name="Nagy L.G."/>
            <person name="Floudas D."/>
            <person name="Copeland A."/>
            <person name="Barry K.W."/>
            <person name="Cichocki N."/>
            <person name="Veneault-Fourrey C."/>
            <person name="LaButti K."/>
            <person name="Lindquist E.A."/>
            <person name="Lipzen A."/>
            <person name="Lundell T."/>
            <person name="Morin E."/>
            <person name="Murat C."/>
            <person name="Riley R."/>
            <person name="Ohm R."/>
            <person name="Sun H."/>
            <person name="Tunlid A."/>
            <person name="Henrissat B."/>
            <person name="Grigoriev I.V."/>
            <person name="Hibbett D.S."/>
            <person name="Martin F."/>
        </authorList>
    </citation>
    <scope>NUCLEOTIDE SEQUENCE [LARGE SCALE GENOMIC DNA]</scope>
    <source>
        <strain evidence="2">441</strain>
    </source>
</reference>
<keyword evidence="2" id="KW-1185">Reference proteome</keyword>
<dbReference type="PANTHER" id="PTHR10635:SF0">
    <property type="entry name" value="COATOMER SUBUNIT BETA"/>
    <property type="match status" value="1"/>
</dbReference>
<dbReference type="GO" id="GO:0030126">
    <property type="term" value="C:COPI vesicle coat"/>
    <property type="evidence" value="ECO:0007669"/>
    <property type="project" value="TreeGrafter"/>
</dbReference>
<evidence type="ECO:0000313" key="1">
    <source>
        <dbReference type="EMBL" id="KIK20408.1"/>
    </source>
</evidence>
<gene>
    <name evidence="1" type="ORF">PISMIDRAFT_105793</name>
</gene>
<dbReference type="AlphaFoldDB" id="A0A0C9ZKH5"/>
<proteinExistence type="predicted"/>
<dbReference type="HOGENOM" id="CLU_2948247_0_0_1"/>
<sequence>TQASEYRQLLIQSIHVLAIWFSEVAASVVHALMDFLGDSNNPSALDVVAFVWSVYCCFVQ</sequence>
<evidence type="ECO:0000313" key="2">
    <source>
        <dbReference type="Proteomes" id="UP000054018"/>
    </source>
</evidence>
<name>A0A0C9ZKH5_9AGAM</name>
<accession>A0A0C9ZKH5</accession>
<dbReference type="OrthoDB" id="2627597at2759"/>
<dbReference type="Proteomes" id="UP000054018">
    <property type="component" value="Unassembled WGS sequence"/>
</dbReference>
<dbReference type="STRING" id="765257.A0A0C9ZKH5"/>
<dbReference type="EMBL" id="KN833765">
    <property type="protein sequence ID" value="KIK20408.1"/>
    <property type="molecule type" value="Genomic_DNA"/>
</dbReference>
<reference evidence="1 2" key="1">
    <citation type="submission" date="2014-04" db="EMBL/GenBank/DDBJ databases">
        <authorList>
            <consortium name="DOE Joint Genome Institute"/>
            <person name="Kuo A."/>
            <person name="Kohler A."/>
            <person name="Costa M.D."/>
            <person name="Nagy L.G."/>
            <person name="Floudas D."/>
            <person name="Copeland A."/>
            <person name="Barry K.W."/>
            <person name="Cichocki N."/>
            <person name="Veneault-Fourrey C."/>
            <person name="LaButti K."/>
            <person name="Lindquist E.A."/>
            <person name="Lipzen A."/>
            <person name="Lundell T."/>
            <person name="Morin E."/>
            <person name="Murat C."/>
            <person name="Sun H."/>
            <person name="Tunlid A."/>
            <person name="Henrissat B."/>
            <person name="Grigoriev I.V."/>
            <person name="Hibbett D.S."/>
            <person name="Martin F."/>
            <person name="Nordberg H.P."/>
            <person name="Cantor M.N."/>
            <person name="Hua S.X."/>
        </authorList>
    </citation>
    <scope>NUCLEOTIDE SEQUENCE [LARGE SCALE GENOMIC DNA]</scope>
    <source>
        <strain evidence="1 2">441</strain>
    </source>
</reference>
<dbReference type="GO" id="GO:0006888">
    <property type="term" value="P:endoplasmic reticulum to Golgi vesicle-mediated transport"/>
    <property type="evidence" value="ECO:0007669"/>
    <property type="project" value="TreeGrafter"/>
</dbReference>
<dbReference type="GO" id="GO:0006891">
    <property type="term" value="P:intra-Golgi vesicle-mediated transport"/>
    <property type="evidence" value="ECO:0007669"/>
    <property type="project" value="TreeGrafter"/>
</dbReference>
<organism evidence="1 2">
    <name type="scientific">Pisolithus microcarpus 441</name>
    <dbReference type="NCBI Taxonomy" id="765257"/>
    <lineage>
        <taxon>Eukaryota</taxon>
        <taxon>Fungi</taxon>
        <taxon>Dikarya</taxon>
        <taxon>Basidiomycota</taxon>
        <taxon>Agaricomycotina</taxon>
        <taxon>Agaricomycetes</taxon>
        <taxon>Agaricomycetidae</taxon>
        <taxon>Boletales</taxon>
        <taxon>Sclerodermatineae</taxon>
        <taxon>Pisolithaceae</taxon>
        <taxon>Pisolithus</taxon>
    </lineage>
</organism>